<evidence type="ECO:0000313" key="10">
    <source>
        <dbReference type="Proteomes" id="UP001156140"/>
    </source>
</evidence>
<feature type="transmembrane region" description="Helical" evidence="7">
    <location>
        <begin position="324"/>
        <end position="348"/>
    </location>
</feature>
<comment type="caution">
    <text evidence="9">The sequence shown here is derived from an EMBL/GenBank/DDBJ whole genome shotgun (WGS) entry which is preliminary data.</text>
</comment>
<dbReference type="Pfam" id="PF07690">
    <property type="entry name" value="MFS_1"/>
    <property type="match status" value="1"/>
</dbReference>
<dbReference type="SUPFAM" id="SSF103473">
    <property type="entry name" value="MFS general substrate transporter"/>
    <property type="match status" value="1"/>
</dbReference>
<dbReference type="GO" id="GO:0005886">
    <property type="term" value="C:plasma membrane"/>
    <property type="evidence" value="ECO:0007669"/>
    <property type="project" value="UniProtKB-SubCell"/>
</dbReference>
<feature type="transmembrane region" description="Helical" evidence="7">
    <location>
        <begin position="229"/>
        <end position="251"/>
    </location>
</feature>
<evidence type="ECO:0000256" key="6">
    <source>
        <dbReference type="ARBA" id="ARBA00023136"/>
    </source>
</evidence>
<dbReference type="PANTHER" id="PTHR43045:SF4">
    <property type="entry name" value="TRANSPORTER YDFJ-RELATED"/>
    <property type="match status" value="1"/>
</dbReference>
<evidence type="ECO:0000256" key="1">
    <source>
        <dbReference type="ARBA" id="ARBA00004651"/>
    </source>
</evidence>
<proteinExistence type="predicted"/>
<evidence type="ECO:0000256" key="4">
    <source>
        <dbReference type="ARBA" id="ARBA00022692"/>
    </source>
</evidence>
<comment type="subcellular location">
    <subcellularLocation>
        <location evidence="1">Cell membrane</location>
        <topology evidence="1">Multi-pass membrane protein</topology>
    </subcellularLocation>
</comment>
<feature type="transmembrane region" description="Helical" evidence="7">
    <location>
        <begin position="76"/>
        <end position="97"/>
    </location>
</feature>
<name>A0AA41QJB9_9HYPH</name>
<feature type="transmembrane region" description="Helical" evidence="7">
    <location>
        <begin position="368"/>
        <end position="388"/>
    </location>
</feature>
<gene>
    <name evidence="9" type="ORF">ML536_01745</name>
</gene>
<feature type="transmembrane region" description="Helical" evidence="7">
    <location>
        <begin position="296"/>
        <end position="318"/>
    </location>
</feature>
<accession>A0AA41QJB9</accession>
<dbReference type="RefSeq" id="WP_281734739.1">
    <property type="nucleotide sequence ID" value="NZ_JAKETQ010000001.1"/>
</dbReference>
<feature type="transmembrane region" description="Helical" evidence="7">
    <location>
        <begin position="263"/>
        <end position="284"/>
    </location>
</feature>
<keyword evidence="10" id="KW-1185">Reference proteome</keyword>
<feature type="transmembrane region" description="Helical" evidence="7">
    <location>
        <begin position="103"/>
        <end position="134"/>
    </location>
</feature>
<evidence type="ECO:0000256" key="7">
    <source>
        <dbReference type="SAM" id="Phobius"/>
    </source>
</evidence>
<dbReference type="InterPro" id="IPR036259">
    <property type="entry name" value="MFS_trans_sf"/>
</dbReference>
<keyword evidence="4 7" id="KW-0812">Transmembrane</keyword>
<dbReference type="InterPro" id="IPR011701">
    <property type="entry name" value="MFS"/>
</dbReference>
<dbReference type="AlphaFoldDB" id="A0AA41QJB9"/>
<protein>
    <submittedName>
        <fullName evidence="9">MFS transporter</fullName>
    </submittedName>
</protein>
<evidence type="ECO:0000256" key="3">
    <source>
        <dbReference type="ARBA" id="ARBA00022475"/>
    </source>
</evidence>
<dbReference type="EMBL" id="JALAZD010000001">
    <property type="protein sequence ID" value="MCI0125543.1"/>
    <property type="molecule type" value="Genomic_DNA"/>
</dbReference>
<feature type="transmembrane region" description="Helical" evidence="7">
    <location>
        <begin position="155"/>
        <end position="175"/>
    </location>
</feature>
<reference evidence="9" key="1">
    <citation type="submission" date="2022-03" db="EMBL/GenBank/DDBJ databases">
        <title>The complete genome sequence of a Methyloterrigena soli.</title>
        <authorList>
            <person name="Zi Z."/>
        </authorList>
    </citation>
    <scope>NUCLEOTIDE SEQUENCE</scope>
    <source>
        <strain evidence="9">M48</strain>
    </source>
</reference>
<evidence type="ECO:0000313" key="9">
    <source>
        <dbReference type="EMBL" id="MCI0125543.1"/>
    </source>
</evidence>
<keyword evidence="3" id="KW-1003">Cell membrane</keyword>
<feature type="transmembrane region" description="Helical" evidence="7">
    <location>
        <begin position="34"/>
        <end position="55"/>
    </location>
</feature>
<feature type="transmembrane region" description="Helical" evidence="7">
    <location>
        <begin position="187"/>
        <end position="208"/>
    </location>
</feature>
<keyword evidence="5 7" id="KW-1133">Transmembrane helix</keyword>
<dbReference type="PANTHER" id="PTHR43045">
    <property type="entry name" value="SHIKIMATE TRANSPORTER"/>
    <property type="match status" value="1"/>
</dbReference>
<keyword evidence="6 7" id="KW-0472">Membrane</keyword>
<sequence length="428" mass="43914">MLQPRSYLAGWLGFFIVSYDGALASVVLAPAFGYFLPADADPLTIGAILLTVFNASRIGRPLGALLFGRMVDRGGVVPAASVSAIGYAILTVATGLLPGFATVGYWSLGLLIGLRALTGIFLAGQAVAFGPNLVRAAPPAKRWLVGAMLPTGSPASYICASLLTLLVLAVAPAAGPDSPYVLWGWRVAFWTAAAISAGSFVLALMAGRAGEVAKVAAAPVAESPARRGVFLRVLLLLSGIQIVLSTAVASLPGYLIHARHYDATAITWAVLVAYALMVLAYFTTGLLSSRLGASKVFIGWAIVATILSVATLQFLNVLPPGEHIGLAIAGLIAVTIVSLSVAGFMHTYSIEAFSSSVVATGYGTARSLSEFVPVLSGLYLMGLGFIVGDAAAPAALLAIGGCLVIAGALLVDRHRNAPLLPPTTQDAT</sequence>
<dbReference type="Gene3D" id="1.20.1250.20">
    <property type="entry name" value="MFS general substrate transporter like domains"/>
    <property type="match status" value="2"/>
</dbReference>
<dbReference type="PROSITE" id="PS50850">
    <property type="entry name" value="MFS"/>
    <property type="match status" value="1"/>
</dbReference>
<evidence type="ECO:0000256" key="5">
    <source>
        <dbReference type="ARBA" id="ARBA00022989"/>
    </source>
</evidence>
<feature type="transmembrane region" description="Helical" evidence="7">
    <location>
        <begin position="394"/>
        <end position="411"/>
    </location>
</feature>
<evidence type="ECO:0000256" key="2">
    <source>
        <dbReference type="ARBA" id="ARBA00022448"/>
    </source>
</evidence>
<organism evidence="9 10">
    <name type="scientific">Paradevosia shaoguanensis</name>
    <dbReference type="NCBI Taxonomy" id="1335043"/>
    <lineage>
        <taxon>Bacteria</taxon>
        <taxon>Pseudomonadati</taxon>
        <taxon>Pseudomonadota</taxon>
        <taxon>Alphaproteobacteria</taxon>
        <taxon>Hyphomicrobiales</taxon>
        <taxon>Devosiaceae</taxon>
        <taxon>Paradevosia</taxon>
    </lineage>
</organism>
<feature type="domain" description="Major facilitator superfamily (MFS) profile" evidence="8">
    <location>
        <begin position="6"/>
        <end position="418"/>
    </location>
</feature>
<evidence type="ECO:0000259" key="8">
    <source>
        <dbReference type="PROSITE" id="PS50850"/>
    </source>
</evidence>
<dbReference type="Proteomes" id="UP001156140">
    <property type="component" value="Unassembled WGS sequence"/>
</dbReference>
<dbReference type="GO" id="GO:0022857">
    <property type="term" value="F:transmembrane transporter activity"/>
    <property type="evidence" value="ECO:0007669"/>
    <property type="project" value="InterPro"/>
</dbReference>
<keyword evidence="2" id="KW-0813">Transport</keyword>
<dbReference type="InterPro" id="IPR020846">
    <property type="entry name" value="MFS_dom"/>
</dbReference>